<keyword evidence="9" id="KW-1185">Reference proteome</keyword>
<comment type="subcellular location">
    <subcellularLocation>
        <location evidence="2">Chromosome</location>
    </subcellularLocation>
    <subcellularLocation>
        <location evidence="1">Nucleus</location>
    </subcellularLocation>
</comment>
<dbReference type="PRINTS" id="PR00623">
    <property type="entry name" value="HISTONEH4"/>
</dbReference>
<sequence>MFSFTHGEFKVDIKSKIELLIGINVCVGHCCSGLAALFNSMSYELEGGTKHHHKVLRDNIQGIAKLAIWHLALRGGVKCISGLIYKHMRASSIFFQSTSFVMPSPTPCMLTGKRSLQWTSSTH</sequence>
<dbReference type="InterPro" id="IPR001951">
    <property type="entry name" value="Histone_H4"/>
</dbReference>
<evidence type="ECO:0000256" key="7">
    <source>
        <dbReference type="ARBA" id="ARBA00023269"/>
    </source>
</evidence>
<dbReference type="Proteomes" id="UP001604277">
    <property type="component" value="Unassembled WGS sequence"/>
</dbReference>
<name>A0ABD1T9J4_9LAMI</name>
<evidence type="ECO:0000313" key="8">
    <source>
        <dbReference type="EMBL" id="KAL2509413.1"/>
    </source>
</evidence>
<accession>A0ABD1T9J4</accession>
<comment type="caution">
    <text evidence="8">The sequence shown here is derived from an EMBL/GenBank/DDBJ whole genome shotgun (WGS) entry which is preliminary data.</text>
</comment>
<dbReference type="InterPro" id="IPR009072">
    <property type="entry name" value="Histone-fold"/>
</dbReference>
<evidence type="ECO:0000256" key="6">
    <source>
        <dbReference type="ARBA" id="ARBA00023242"/>
    </source>
</evidence>
<organism evidence="8 9">
    <name type="scientific">Forsythia ovata</name>
    <dbReference type="NCBI Taxonomy" id="205694"/>
    <lineage>
        <taxon>Eukaryota</taxon>
        <taxon>Viridiplantae</taxon>
        <taxon>Streptophyta</taxon>
        <taxon>Embryophyta</taxon>
        <taxon>Tracheophyta</taxon>
        <taxon>Spermatophyta</taxon>
        <taxon>Magnoliopsida</taxon>
        <taxon>eudicotyledons</taxon>
        <taxon>Gunneridae</taxon>
        <taxon>Pentapetalae</taxon>
        <taxon>asterids</taxon>
        <taxon>lamiids</taxon>
        <taxon>Lamiales</taxon>
        <taxon>Oleaceae</taxon>
        <taxon>Forsythieae</taxon>
        <taxon>Forsythia</taxon>
    </lineage>
</organism>
<dbReference type="Gene3D" id="1.10.20.10">
    <property type="entry name" value="Histone, subunit A"/>
    <property type="match status" value="1"/>
</dbReference>
<proteinExistence type="inferred from homology"/>
<evidence type="ECO:0000313" key="9">
    <source>
        <dbReference type="Proteomes" id="UP001604277"/>
    </source>
</evidence>
<comment type="similarity">
    <text evidence="3">Belongs to the histone H4 family.</text>
</comment>
<reference evidence="9" key="1">
    <citation type="submission" date="2024-07" db="EMBL/GenBank/DDBJ databases">
        <title>Two chromosome-level genome assemblies of Korean endemic species Abeliophyllum distichum and Forsythia ovata (Oleaceae).</title>
        <authorList>
            <person name="Jang H."/>
        </authorList>
    </citation>
    <scope>NUCLEOTIDE SEQUENCE [LARGE SCALE GENOMIC DNA]</scope>
</reference>
<evidence type="ECO:0000256" key="2">
    <source>
        <dbReference type="ARBA" id="ARBA00004286"/>
    </source>
</evidence>
<evidence type="ECO:0000256" key="3">
    <source>
        <dbReference type="ARBA" id="ARBA00006564"/>
    </source>
</evidence>
<dbReference type="GO" id="GO:0000786">
    <property type="term" value="C:nucleosome"/>
    <property type="evidence" value="ECO:0007669"/>
    <property type="project" value="UniProtKB-KW"/>
</dbReference>
<dbReference type="EMBL" id="JBFOLJ010000009">
    <property type="protein sequence ID" value="KAL2509413.1"/>
    <property type="molecule type" value="Genomic_DNA"/>
</dbReference>
<protein>
    <submittedName>
        <fullName evidence="8">Histone H4</fullName>
    </submittedName>
</protein>
<evidence type="ECO:0000256" key="5">
    <source>
        <dbReference type="ARBA" id="ARBA00023125"/>
    </source>
</evidence>
<keyword evidence="5" id="KW-0238">DNA-binding</keyword>
<evidence type="ECO:0000256" key="1">
    <source>
        <dbReference type="ARBA" id="ARBA00004123"/>
    </source>
</evidence>
<dbReference type="AlphaFoldDB" id="A0ABD1T9J4"/>
<keyword evidence="7" id="KW-0544">Nucleosome core</keyword>
<keyword evidence="4" id="KW-0158">Chromosome</keyword>
<keyword evidence="6" id="KW-0539">Nucleus</keyword>
<dbReference type="GO" id="GO:0005634">
    <property type="term" value="C:nucleus"/>
    <property type="evidence" value="ECO:0007669"/>
    <property type="project" value="UniProtKB-SubCell"/>
</dbReference>
<dbReference type="PANTHER" id="PTHR10484">
    <property type="entry name" value="HISTONE H4"/>
    <property type="match status" value="1"/>
</dbReference>
<gene>
    <name evidence="8" type="ORF">Fot_33060</name>
</gene>
<evidence type="ECO:0000256" key="4">
    <source>
        <dbReference type="ARBA" id="ARBA00022454"/>
    </source>
</evidence>
<dbReference type="GO" id="GO:0003677">
    <property type="term" value="F:DNA binding"/>
    <property type="evidence" value="ECO:0007669"/>
    <property type="project" value="UniProtKB-KW"/>
</dbReference>